<accession>A0A2A4I2A6</accession>
<keyword evidence="1" id="KW-0472">Membrane</keyword>
<gene>
    <name evidence="2" type="ORF">COA17_00885</name>
</gene>
<proteinExistence type="predicted"/>
<dbReference type="AlphaFoldDB" id="A0A2A4I2A6"/>
<name>A0A2A4I2A6_9SPHN</name>
<organism evidence="2 3">
    <name type="scientific">Sphingomonas ginsenosidimutans</name>
    <dbReference type="NCBI Taxonomy" id="862134"/>
    <lineage>
        <taxon>Bacteria</taxon>
        <taxon>Pseudomonadati</taxon>
        <taxon>Pseudomonadota</taxon>
        <taxon>Alphaproteobacteria</taxon>
        <taxon>Sphingomonadales</taxon>
        <taxon>Sphingomonadaceae</taxon>
        <taxon>Sphingomonas</taxon>
    </lineage>
</organism>
<evidence type="ECO:0000313" key="3">
    <source>
        <dbReference type="Proteomes" id="UP000218784"/>
    </source>
</evidence>
<evidence type="ECO:0000313" key="2">
    <source>
        <dbReference type="EMBL" id="PCG10057.1"/>
    </source>
</evidence>
<comment type="caution">
    <text evidence="2">The sequence shown here is derived from an EMBL/GenBank/DDBJ whole genome shotgun (WGS) entry which is preliminary data.</text>
</comment>
<sequence>MLHYLADTHDEPITWRDVEALPIIALAVLVVIGFVRIQQELTPGLAADFWKGAGIVILLGVRKMLGDRLDLDDAAA</sequence>
<feature type="transmembrane region" description="Helical" evidence="1">
    <location>
        <begin position="20"/>
        <end position="37"/>
    </location>
</feature>
<keyword evidence="3" id="KW-1185">Reference proteome</keyword>
<protein>
    <submittedName>
        <fullName evidence="2">Uncharacterized protein</fullName>
    </submittedName>
</protein>
<dbReference type="Proteomes" id="UP000218784">
    <property type="component" value="Unassembled WGS sequence"/>
</dbReference>
<keyword evidence="1" id="KW-0812">Transmembrane</keyword>
<dbReference type="EMBL" id="NWVD01000001">
    <property type="protein sequence ID" value="PCG10057.1"/>
    <property type="molecule type" value="Genomic_DNA"/>
</dbReference>
<dbReference type="RefSeq" id="WP_096609569.1">
    <property type="nucleotide sequence ID" value="NZ_NWVD01000001.1"/>
</dbReference>
<evidence type="ECO:0000256" key="1">
    <source>
        <dbReference type="SAM" id="Phobius"/>
    </source>
</evidence>
<reference evidence="2 3" key="1">
    <citation type="submission" date="2017-09" db="EMBL/GenBank/DDBJ databases">
        <title>Sphingomonas ginsenosidimutans KACC 14949, whole genome shotgun sequence.</title>
        <authorList>
            <person name="Feng G."/>
            <person name="Zhu H."/>
        </authorList>
    </citation>
    <scope>NUCLEOTIDE SEQUENCE [LARGE SCALE GENOMIC DNA]</scope>
    <source>
        <strain evidence="2 3">KACC 14949</strain>
    </source>
</reference>
<keyword evidence="1" id="KW-1133">Transmembrane helix</keyword>